<feature type="compositionally biased region" description="Basic and acidic residues" evidence="6">
    <location>
        <begin position="51"/>
        <end position="65"/>
    </location>
</feature>
<keyword evidence="2" id="KW-0963">Cytoplasm</keyword>
<feature type="region of interest" description="Disordered" evidence="6">
    <location>
        <begin position="44"/>
        <end position="69"/>
    </location>
</feature>
<keyword evidence="3" id="KW-0206">Cytoskeleton</keyword>
<reference evidence="8" key="2">
    <citation type="submission" date="2020-05" db="UniProtKB">
        <authorList>
            <consortium name="EnsemblMetazoa"/>
        </authorList>
    </citation>
    <scope>IDENTIFICATION</scope>
    <source>
        <strain evidence="8">A-37</strain>
    </source>
</reference>
<evidence type="ECO:0000256" key="6">
    <source>
        <dbReference type="SAM" id="MobiDB-lite"/>
    </source>
</evidence>
<sequence length="376" mass="43408">MYRIGNTYSSLTHRLLIDPTVAHSEKLILSDRTNDEYSIERHPVATQLDDDDRRREDDDQRDTIYHHTPMPGYEGYIPRTKDKFGKRYAVTTTEGLSEFERDCQRTRAQLKRLRHRVAQPISTISKGSLGERMLRLNDYEIPLRLVRPDALSVVKEVPMENLPPLPGLPYFSRDTPPMALPNEHPEKWIKLGYTGHKPFLWPRFGEANVPLTSKALCDFTNSYNHRRSTDWEPITLAGAGTSQPSARVNEIYHKTIGLLPNYQGHVPGAMFSIDYATFAMIKVDMIVYAHRTVSDATTHKIRGYRFPLIRWKGFTLNEPVGDILYCFHLIAAYEIDRRSKEYRLEATSRVYLTNPKGTGSFSTMSISELSRCFRMY</sequence>
<protein>
    <recommendedName>
        <fullName evidence="7">Ciliary microtubule inner protein 2A-C-like domain-containing protein</fullName>
    </recommendedName>
</protein>
<evidence type="ECO:0000256" key="2">
    <source>
        <dbReference type="ARBA" id="ARBA00022490"/>
    </source>
</evidence>
<evidence type="ECO:0000256" key="5">
    <source>
        <dbReference type="ARBA" id="ARBA00035661"/>
    </source>
</evidence>
<feature type="domain" description="Ciliary microtubule inner protein 2A-C-like" evidence="7">
    <location>
        <begin position="70"/>
        <end position="99"/>
    </location>
</feature>
<dbReference type="AlphaFoldDB" id="A0A182ML97"/>
<dbReference type="Proteomes" id="UP000075883">
    <property type="component" value="Unassembled WGS sequence"/>
</dbReference>
<reference evidence="9" key="1">
    <citation type="submission" date="2013-09" db="EMBL/GenBank/DDBJ databases">
        <title>The Genome Sequence of Anopheles culicifacies species A.</title>
        <authorList>
            <consortium name="The Broad Institute Genomics Platform"/>
            <person name="Neafsey D.E."/>
            <person name="Besansky N."/>
            <person name="Howell P."/>
            <person name="Walton C."/>
            <person name="Young S.K."/>
            <person name="Zeng Q."/>
            <person name="Gargeya S."/>
            <person name="Fitzgerald M."/>
            <person name="Haas B."/>
            <person name="Abouelleil A."/>
            <person name="Allen A.W."/>
            <person name="Alvarado L."/>
            <person name="Arachchi H.M."/>
            <person name="Berlin A.M."/>
            <person name="Chapman S.B."/>
            <person name="Gainer-Dewar J."/>
            <person name="Goldberg J."/>
            <person name="Griggs A."/>
            <person name="Gujja S."/>
            <person name="Hansen M."/>
            <person name="Howarth C."/>
            <person name="Imamovic A."/>
            <person name="Ireland A."/>
            <person name="Larimer J."/>
            <person name="McCowan C."/>
            <person name="Murphy C."/>
            <person name="Pearson M."/>
            <person name="Poon T.W."/>
            <person name="Priest M."/>
            <person name="Roberts A."/>
            <person name="Saif S."/>
            <person name="Shea T."/>
            <person name="Sisk P."/>
            <person name="Sykes S."/>
            <person name="Wortman J."/>
            <person name="Nusbaum C."/>
            <person name="Birren B."/>
        </authorList>
    </citation>
    <scope>NUCLEOTIDE SEQUENCE [LARGE SCALE GENOMIC DNA]</scope>
    <source>
        <strain evidence="9">A-37</strain>
    </source>
</reference>
<evidence type="ECO:0000256" key="3">
    <source>
        <dbReference type="ARBA" id="ARBA00023212"/>
    </source>
</evidence>
<dbReference type="VEuPathDB" id="VectorBase:ACUA020997"/>
<dbReference type="GO" id="GO:0015630">
    <property type="term" value="C:microtubule cytoskeleton"/>
    <property type="evidence" value="ECO:0007669"/>
    <property type="project" value="UniProtKB-ARBA"/>
</dbReference>
<dbReference type="EnsemblMetazoa" id="ACUA020997-RA">
    <property type="protein sequence ID" value="ACUA020997-PA"/>
    <property type="gene ID" value="ACUA020997"/>
</dbReference>
<dbReference type="Pfam" id="PF10629">
    <property type="entry name" value="CMI2B-like"/>
    <property type="match status" value="1"/>
</dbReference>
<comment type="similarity">
    <text evidence="5">Belongs to the CIMIP2 family.</text>
</comment>
<evidence type="ECO:0000256" key="4">
    <source>
        <dbReference type="ARBA" id="ARBA00023273"/>
    </source>
</evidence>
<name>A0A182ML97_9DIPT</name>
<evidence type="ECO:0000313" key="8">
    <source>
        <dbReference type="EnsemblMetazoa" id="ACUA020997-PA"/>
    </source>
</evidence>
<keyword evidence="9" id="KW-1185">Reference proteome</keyword>
<evidence type="ECO:0000313" key="9">
    <source>
        <dbReference type="Proteomes" id="UP000075883"/>
    </source>
</evidence>
<keyword evidence="4" id="KW-0966">Cell projection</keyword>
<dbReference type="GO" id="GO:0005930">
    <property type="term" value="C:axoneme"/>
    <property type="evidence" value="ECO:0007669"/>
    <property type="project" value="UniProtKB-SubCell"/>
</dbReference>
<accession>A0A182ML97</accession>
<evidence type="ECO:0000259" key="7">
    <source>
        <dbReference type="Pfam" id="PF10629"/>
    </source>
</evidence>
<dbReference type="PANTHER" id="PTHR22146:SF8">
    <property type="entry name" value="PROTEIN FAM166B"/>
    <property type="match status" value="1"/>
</dbReference>
<proteinExistence type="inferred from homology"/>
<dbReference type="EMBL" id="AXCM01007726">
    <property type="status" value="NOT_ANNOTATED_CDS"/>
    <property type="molecule type" value="Genomic_DNA"/>
</dbReference>
<dbReference type="InterPro" id="IPR018902">
    <property type="entry name" value="CMI2A-C-like_dom"/>
</dbReference>
<evidence type="ECO:0000256" key="1">
    <source>
        <dbReference type="ARBA" id="ARBA00004430"/>
    </source>
</evidence>
<dbReference type="PANTHER" id="PTHR22146">
    <property type="entry name" value="CAT EYE SYNDROME CRITICAL REGION PROTEIN 6"/>
    <property type="match status" value="1"/>
</dbReference>
<dbReference type="STRING" id="139723.A0A182ML97"/>
<organism evidence="8 9">
    <name type="scientific">Anopheles culicifacies</name>
    <dbReference type="NCBI Taxonomy" id="139723"/>
    <lineage>
        <taxon>Eukaryota</taxon>
        <taxon>Metazoa</taxon>
        <taxon>Ecdysozoa</taxon>
        <taxon>Arthropoda</taxon>
        <taxon>Hexapoda</taxon>
        <taxon>Insecta</taxon>
        <taxon>Pterygota</taxon>
        <taxon>Neoptera</taxon>
        <taxon>Endopterygota</taxon>
        <taxon>Diptera</taxon>
        <taxon>Nematocera</taxon>
        <taxon>Culicoidea</taxon>
        <taxon>Culicidae</taxon>
        <taxon>Anophelinae</taxon>
        <taxon>Anopheles</taxon>
        <taxon>culicifacies species complex</taxon>
    </lineage>
</organism>
<comment type="subcellular location">
    <subcellularLocation>
        <location evidence="1">Cytoplasm</location>
        <location evidence="1">Cytoskeleton</location>
        <location evidence="1">Cilium axoneme</location>
    </subcellularLocation>
</comment>